<dbReference type="CDD" id="cd00130">
    <property type="entry name" value="PAS"/>
    <property type="match status" value="1"/>
</dbReference>
<protein>
    <recommendedName>
        <fullName evidence="2">HTH luxR-type domain-containing protein</fullName>
    </recommendedName>
</protein>
<dbReference type="InterPro" id="IPR035965">
    <property type="entry name" value="PAS-like_dom_sf"/>
</dbReference>
<reference evidence="3 4" key="1">
    <citation type="submission" date="2018-10" db="EMBL/GenBank/DDBJ databases">
        <title>Relationship between Morphology and Antimicrobial Activity in Streptomyces.</title>
        <authorList>
            <person name="Kang H.J."/>
            <person name="Kim S.B."/>
        </authorList>
    </citation>
    <scope>NUCLEOTIDE SEQUENCE [LARGE SCALE GENOMIC DNA]</scope>
    <source>
        <strain evidence="3 4">BH38</strain>
    </source>
</reference>
<keyword evidence="4" id="KW-1185">Reference proteome</keyword>
<dbReference type="Pfam" id="PF08448">
    <property type="entry name" value="PAS_4"/>
    <property type="match status" value="1"/>
</dbReference>
<proteinExistence type="predicted"/>
<dbReference type="SUPFAM" id="SSF46894">
    <property type="entry name" value="C-terminal effector domain of the bipartite response regulators"/>
    <property type="match status" value="1"/>
</dbReference>
<evidence type="ECO:0000313" key="3">
    <source>
        <dbReference type="EMBL" id="AYG84730.1"/>
    </source>
</evidence>
<dbReference type="Proteomes" id="UP000271554">
    <property type="component" value="Chromosome"/>
</dbReference>
<accession>A0A387HRX4</accession>
<dbReference type="KEGG" id="shun:DWB77_06944"/>
<dbReference type="Gene3D" id="3.30.450.20">
    <property type="entry name" value="PAS domain"/>
    <property type="match status" value="1"/>
</dbReference>
<dbReference type="InterPro" id="IPR016032">
    <property type="entry name" value="Sig_transdc_resp-reg_C-effctor"/>
</dbReference>
<dbReference type="InterPro" id="IPR000014">
    <property type="entry name" value="PAS"/>
</dbReference>
<feature type="region of interest" description="Disordered" evidence="1">
    <location>
        <begin position="1"/>
        <end position="21"/>
    </location>
</feature>
<dbReference type="RefSeq" id="WP_342778018.1">
    <property type="nucleotide sequence ID" value="NZ_CP032698.1"/>
</dbReference>
<sequence>MTRDVTDEQARAGVTADEQARAGVTADEQAAAADLGAWRNHFLTLLDRIPLPIAVCSIYGEVHVANPAMAAEWGTTPGRLRGRPLRERFTPRSEEQLDRLVRALRTGRTSRYPIEVTWRAGHEGPEREGEFTIDPIMTVPEPAPVLLAMLYVRDEQPEPPPVPGGSVSGVQARILALAASGATTASIGKALGLTVDGVNYHLTRLSQRWRVQGRTALVAKAYALGVLAPGRWPPEPAGGLIAP</sequence>
<evidence type="ECO:0000256" key="1">
    <source>
        <dbReference type="SAM" id="MobiDB-lite"/>
    </source>
</evidence>
<dbReference type="EMBL" id="CP032698">
    <property type="protein sequence ID" value="AYG84730.1"/>
    <property type="molecule type" value="Genomic_DNA"/>
</dbReference>
<evidence type="ECO:0000313" key="4">
    <source>
        <dbReference type="Proteomes" id="UP000271554"/>
    </source>
</evidence>
<name>A0A387HRX4_9ACTN</name>
<dbReference type="Pfam" id="PF00196">
    <property type="entry name" value="GerE"/>
    <property type="match status" value="1"/>
</dbReference>
<feature type="domain" description="HTH luxR-type" evidence="2">
    <location>
        <begin position="164"/>
        <end position="221"/>
    </location>
</feature>
<dbReference type="GO" id="GO:0006355">
    <property type="term" value="P:regulation of DNA-templated transcription"/>
    <property type="evidence" value="ECO:0007669"/>
    <property type="project" value="InterPro"/>
</dbReference>
<dbReference type="InterPro" id="IPR013656">
    <property type="entry name" value="PAS_4"/>
</dbReference>
<dbReference type="InterPro" id="IPR000792">
    <property type="entry name" value="Tscrpt_reg_LuxR_C"/>
</dbReference>
<dbReference type="AlphaFoldDB" id="A0A387HRX4"/>
<dbReference type="SUPFAM" id="SSF55785">
    <property type="entry name" value="PYP-like sensor domain (PAS domain)"/>
    <property type="match status" value="1"/>
</dbReference>
<dbReference type="Gene3D" id="1.10.10.10">
    <property type="entry name" value="Winged helix-like DNA-binding domain superfamily/Winged helix DNA-binding domain"/>
    <property type="match status" value="1"/>
</dbReference>
<dbReference type="InterPro" id="IPR036388">
    <property type="entry name" value="WH-like_DNA-bd_sf"/>
</dbReference>
<dbReference type="GO" id="GO:0003677">
    <property type="term" value="F:DNA binding"/>
    <property type="evidence" value="ECO:0007669"/>
    <property type="project" value="InterPro"/>
</dbReference>
<gene>
    <name evidence="3" type="ORF">DWB77_06944</name>
</gene>
<organism evidence="3 4">
    <name type="scientific">Streptomyces hundungensis</name>
    <dbReference type="NCBI Taxonomy" id="1077946"/>
    <lineage>
        <taxon>Bacteria</taxon>
        <taxon>Bacillati</taxon>
        <taxon>Actinomycetota</taxon>
        <taxon>Actinomycetes</taxon>
        <taxon>Kitasatosporales</taxon>
        <taxon>Streptomycetaceae</taxon>
        <taxon>Streptomyces</taxon>
    </lineage>
</organism>
<dbReference type="SMART" id="SM00421">
    <property type="entry name" value="HTH_LUXR"/>
    <property type="match status" value="1"/>
</dbReference>
<evidence type="ECO:0000259" key="2">
    <source>
        <dbReference type="SMART" id="SM00421"/>
    </source>
</evidence>
<feature type="compositionally biased region" description="Basic and acidic residues" evidence="1">
    <location>
        <begin position="1"/>
        <end position="10"/>
    </location>
</feature>